<dbReference type="AlphaFoldDB" id="A0A1F2P2T3"/>
<dbReference type="EMBL" id="LYOR01000011">
    <property type="protein sequence ID" value="OFV65504.1"/>
    <property type="molecule type" value="Genomic_DNA"/>
</dbReference>
<keyword evidence="3" id="KW-1185">Reference proteome</keyword>
<evidence type="ECO:0000313" key="3">
    <source>
        <dbReference type="Proteomes" id="UP000185779"/>
    </source>
</evidence>
<dbReference type="Proteomes" id="UP000185779">
    <property type="component" value="Unassembled WGS sequence"/>
</dbReference>
<reference evidence="1" key="2">
    <citation type="journal article" date="2020" name="mSystems">
        <title>Genome- and Community-Level Interaction Insights into Carbon Utilization and Element Cycling Functions of Hydrothermarchaeota in Hydrothermal Sediment.</title>
        <authorList>
            <person name="Zhou Z."/>
            <person name="Liu Y."/>
            <person name="Xu W."/>
            <person name="Pan J."/>
            <person name="Luo Z.H."/>
            <person name="Li M."/>
        </authorList>
    </citation>
    <scope>NUCLEOTIDE SEQUENCE [LARGE SCALE GENOMIC DNA]</scope>
    <source>
        <strain evidence="1">HyVt-386</strain>
    </source>
</reference>
<sequence>MPSITLFVTGKYIKSSKASSYRGGSANGWAHQDTWCNLDINFEYTPLTSLIRVAPGLKRYEIRTKKNVIYLVRRER</sequence>
<accession>A0A1F2P2T3</accession>
<organism evidence="2 3">
    <name type="scientific">Candidatus Syntropharchaeum butanivorans</name>
    <dbReference type="NCBI Taxonomy" id="1839936"/>
    <lineage>
        <taxon>Archaea</taxon>
        <taxon>Methanobacteriati</taxon>
        <taxon>Methanobacteriota</taxon>
        <taxon>Stenosarchaea group</taxon>
        <taxon>Methanomicrobia</taxon>
        <taxon>Methanosarcinales</taxon>
        <taxon>ANME-2 cluster</taxon>
        <taxon>Candidatus Syntropharchaeum</taxon>
    </lineage>
</organism>
<comment type="caution">
    <text evidence="2">The sequence shown here is derived from an EMBL/GenBank/DDBJ whole genome shotgun (WGS) entry which is preliminary data.</text>
</comment>
<gene>
    <name evidence="1" type="ORF">ENI32_03890</name>
    <name evidence="2" type="ORF">SBU_001534</name>
</gene>
<dbReference type="STRING" id="1839936.SBU_001534"/>
<protein>
    <submittedName>
        <fullName evidence="2">Uncharacterized protein</fullName>
    </submittedName>
</protein>
<evidence type="ECO:0000313" key="2">
    <source>
        <dbReference type="EMBL" id="OFV65504.1"/>
    </source>
</evidence>
<dbReference type="Proteomes" id="UP000885936">
    <property type="component" value="Unassembled WGS sequence"/>
</dbReference>
<name>A0A1F2P2T3_9EURY</name>
<dbReference type="EMBL" id="DRIE01000066">
    <property type="protein sequence ID" value="HEC57009.1"/>
    <property type="molecule type" value="Genomic_DNA"/>
</dbReference>
<proteinExistence type="predicted"/>
<reference evidence="2 3" key="1">
    <citation type="submission" date="2016-05" db="EMBL/GenBank/DDBJ databases">
        <title>Microbial consortia oxidize butane by reversing methanogenesis.</title>
        <authorList>
            <person name="Laso-Perez R."/>
            <person name="Richter M."/>
            <person name="Wegener G."/>
            <person name="Musat F."/>
        </authorList>
    </citation>
    <scope>NUCLEOTIDE SEQUENCE [LARGE SCALE GENOMIC DNA]</scope>
    <source>
        <strain evidence="2">BOX1</strain>
    </source>
</reference>
<evidence type="ECO:0000313" key="1">
    <source>
        <dbReference type="EMBL" id="HEC57009.1"/>
    </source>
</evidence>